<dbReference type="OrthoDB" id="3045137at2759"/>
<protein>
    <submittedName>
        <fullName evidence="1">Uncharacterized protein</fullName>
    </submittedName>
</protein>
<organism evidence="1 2">
    <name type="scientific">Hypholoma sublateritium (strain FD-334 SS-4)</name>
    <dbReference type="NCBI Taxonomy" id="945553"/>
    <lineage>
        <taxon>Eukaryota</taxon>
        <taxon>Fungi</taxon>
        <taxon>Dikarya</taxon>
        <taxon>Basidiomycota</taxon>
        <taxon>Agaricomycotina</taxon>
        <taxon>Agaricomycetes</taxon>
        <taxon>Agaricomycetidae</taxon>
        <taxon>Agaricales</taxon>
        <taxon>Agaricineae</taxon>
        <taxon>Strophariaceae</taxon>
        <taxon>Hypholoma</taxon>
    </lineage>
</organism>
<sequence length="81" mass="8900">SSIAQAVATPPEQEHVFLATYFVSKNPDNASVRARFISTIAYQLGLAFPRVREQLGNIVAHDPSILSRSISHQLDSLILQP</sequence>
<dbReference type="AlphaFoldDB" id="A0A0D2M5N4"/>
<evidence type="ECO:0000313" key="1">
    <source>
        <dbReference type="EMBL" id="KJA18503.1"/>
    </source>
</evidence>
<dbReference type="EMBL" id="KN817588">
    <property type="protein sequence ID" value="KJA18503.1"/>
    <property type="molecule type" value="Genomic_DNA"/>
</dbReference>
<keyword evidence="2" id="KW-1185">Reference proteome</keyword>
<feature type="non-terminal residue" evidence="1">
    <location>
        <position position="81"/>
    </location>
</feature>
<feature type="non-terminal residue" evidence="1">
    <location>
        <position position="1"/>
    </location>
</feature>
<gene>
    <name evidence="1" type="ORF">HYPSUDRAFT_102146</name>
</gene>
<reference evidence="2" key="1">
    <citation type="submission" date="2014-04" db="EMBL/GenBank/DDBJ databases">
        <title>Evolutionary Origins and Diversification of the Mycorrhizal Mutualists.</title>
        <authorList>
            <consortium name="DOE Joint Genome Institute"/>
            <consortium name="Mycorrhizal Genomics Consortium"/>
            <person name="Kohler A."/>
            <person name="Kuo A."/>
            <person name="Nagy L.G."/>
            <person name="Floudas D."/>
            <person name="Copeland A."/>
            <person name="Barry K.W."/>
            <person name="Cichocki N."/>
            <person name="Veneault-Fourrey C."/>
            <person name="LaButti K."/>
            <person name="Lindquist E.A."/>
            <person name="Lipzen A."/>
            <person name="Lundell T."/>
            <person name="Morin E."/>
            <person name="Murat C."/>
            <person name="Riley R."/>
            <person name="Ohm R."/>
            <person name="Sun H."/>
            <person name="Tunlid A."/>
            <person name="Henrissat B."/>
            <person name="Grigoriev I.V."/>
            <person name="Hibbett D.S."/>
            <person name="Martin F."/>
        </authorList>
    </citation>
    <scope>NUCLEOTIDE SEQUENCE [LARGE SCALE GENOMIC DNA]</scope>
    <source>
        <strain evidence="2">FD-334 SS-4</strain>
    </source>
</reference>
<dbReference type="Proteomes" id="UP000054270">
    <property type="component" value="Unassembled WGS sequence"/>
</dbReference>
<name>A0A0D2M5N4_HYPSF</name>
<accession>A0A0D2M5N4</accession>
<proteinExistence type="predicted"/>
<evidence type="ECO:0000313" key="2">
    <source>
        <dbReference type="Proteomes" id="UP000054270"/>
    </source>
</evidence>